<dbReference type="RefSeq" id="WP_131724608.1">
    <property type="nucleotide sequence ID" value="NZ_CSWP01000009.1"/>
</dbReference>
<dbReference type="Proteomes" id="UP000045782">
    <property type="component" value="Unassembled WGS sequence"/>
</dbReference>
<evidence type="ECO:0000313" key="1">
    <source>
        <dbReference type="EMBL" id="CPV66941.1"/>
    </source>
</evidence>
<name>A0A0U0ZRG9_9MYCO</name>
<sequence length="116" mass="12561">MDEPDANRPVISASTPRIQQLLEDNLSLSDRLGQVNRRVENLVRTVASDDESVIGGVDGLQRTATLYLRPGVKHEHTPEQLASIISETFRDAGQLAADAVAEARAEAFGAAEVDHE</sequence>
<protein>
    <recommendedName>
        <fullName evidence="3">YbaB/EbfC DNA-binding family protein</fullName>
    </recommendedName>
</protein>
<evidence type="ECO:0008006" key="3">
    <source>
        <dbReference type="Google" id="ProtNLM"/>
    </source>
</evidence>
<dbReference type="AlphaFoldDB" id="A0A0U0ZRG9"/>
<proteinExistence type="predicted"/>
<gene>
    <name evidence="1" type="ORF">ERS075579_04116</name>
</gene>
<reference evidence="1 2" key="1">
    <citation type="submission" date="2015-03" db="EMBL/GenBank/DDBJ databases">
        <authorList>
            <person name="Murphy D."/>
        </authorList>
    </citation>
    <scope>NUCLEOTIDE SEQUENCE [LARGE SCALE GENOMIC DNA]</scope>
    <source>
        <strain evidence="1 2">PAP088</strain>
    </source>
</reference>
<accession>A0A0U0ZRG9</accession>
<evidence type="ECO:0000313" key="2">
    <source>
        <dbReference type="Proteomes" id="UP000045782"/>
    </source>
</evidence>
<dbReference type="EMBL" id="CSWP01000009">
    <property type="protein sequence ID" value="CPV66941.1"/>
    <property type="molecule type" value="Genomic_DNA"/>
</dbReference>
<organism evidence="1 2">
    <name type="scientific">Mycobacteroides abscessus</name>
    <dbReference type="NCBI Taxonomy" id="36809"/>
    <lineage>
        <taxon>Bacteria</taxon>
        <taxon>Bacillati</taxon>
        <taxon>Actinomycetota</taxon>
        <taxon>Actinomycetes</taxon>
        <taxon>Mycobacteriales</taxon>
        <taxon>Mycobacteriaceae</taxon>
        <taxon>Mycobacteroides</taxon>
    </lineage>
</organism>